<dbReference type="AlphaFoldDB" id="A0AAW1D1M9"/>
<keyword evidence="3" id="KW-1185">Reference proteome</keyword>
<dbReference type="InterPro" id="IPR027291">
    <property type="entry name" value="Glyco_hydro_38_N_sf"/>
</dbReference>
<dbReference type="GO" id="GO:0006013">
    <property type="term" value="P:mannose metabolic process"/>
    <property type="evidence" value="ECO:0007669"/>
    <property type="project" value="InterPro"/>
</dbReference>
<dbReference type="InterPro" id="IPR000602">
    <property type="entry name" value="Glyco_hydro_38_N"/>
</dbReference>
<name>A0AAW1D1M9_9HEMI</name>
<gene>
    <name evidence="2" type="ORF">O3M35_010781</name>
</gene>
<dbReference type="Gene3D" id="3.20.110.10">
    <property type="entry name" value="Glycoside hydrolase 38, N terminal domain"/>
    <property type="match status" value="1"/>
</dbReference>
<dbReference type="GO" id="GO:0006491">
    <property type="term" value="P:N-glycan processing"/>
    <property type="evidence" value="ECO:0007669"/>
    <property type="project" value="TreeGrafter"/>
</dbReference>
<evidence type="ECO:0000313" key="2">
    <source>
        <dbReference type="EMBL" id="KAK9504457.1"/>
    </source>
</evidence>
<evidence type="ECO:0000313" key="3">
    <source>
        <dbReference type="Proteomes" id="UP001461498"/>
    </source>
</evidence>
<dbReference type="PANTHER" id="PTHR11607:SF70">
    <property type="entry name" value="ALPHA-MANNOSIDASE"/>
    <property type="match status" value="1"/>
</dbReference>
<comment type="caution">
    <text evidence="2">The sequence shown here is derived from an EMBL/GenBank/DDBJ whole genome shotgun (WGS) entry which is preliminary data.</text>
</comment>
<feature type="domain" description="Glycoside hydrolase family 38 N-terminal" evidence="1">
    <location>
        <begin position="1"/>
        <end position="89"/>
    </location>
</feature>
<organism evidence="2 3">
    <name type="scientific">Rhynocoris fuscipes</name>
    <dbReference type="NCBI Taxonomy" id="488301"/>
    <lineage>
        <taxon>Eukaryota</taxon>
        <taxon>Metazoa</taxon>
        <taxon>Ecdysozoa</taxon>
        <taxon>Arthropoda</taxon>
        <taxon>Hexapoda</taxon>
        <taxon>Insecta</taxon>
        <taxon>Pterygota</taxon>
        <taxon>Neoptera</taxon>
        <taxon>Paraneoptera</taxon>
        <taxon>Hemiptera</taxon>
        <taxon>Heteroptera</taxon>
        <taxon>Panheteroptera</taxon>
        <taxon>Cimicomorpha</taxon>
        <taxon>Reduviidae</taxon>
        <taxon>Harpactorinae</taxon>
        <taxon>Harpactorini</taxon>
        <taxon>Rhynocoris</taxon>
    </lineage>
</organism>
<dbReference type="PANTHER" id="PTHR11607">
    <property type="entry name" value="ALPHA-MANNOSIDASE"/>
    <property type="match status" value="1"/>
</dbReference>
<protein>
    <recommendedName>
        <fullName evidence="1">Glycoside hydrolase family 38 N-terminal domain-containing protein</fullName>
    </recommendedName>
</protein>
<accession>A0AAW1D1M9</accession>
<dbReference type="GO" id="GO:0004559">
    <property type="term" value="F:alpha-mannosidase activity"/>
    <property type="evidence" value="ECO:0007669"/>
    <property type="project" value="InterPro"/>
</dbReference>
<dbReference type="SUPFAM" id="SSF88713">
    <property type="entry name" value="Glycoside hydrolase/deacetylase"/>
    <property type="match status" value="1"/>
</dbReference>
<proteinExistence type="predicted"/>
<reference evidence="2 3" key="1">
    <citation type="submission" date="2022-12" db="EMBL/GenBank/DDBJ databases">
        <title>Chromosome-level genome assembly of true bugs.</title>
        <authorList>
            <person name="Ma L."/>
            <person name="Li H."/>
        </authorList>
    </citation>
    <scope>NUCLEOTIDE SEQUENCE [LARGE SCALE GENOMIC DNA]</scope>
    <source>
        <strain evidence="2">Lab_2022b</strain>
    </source>
</reference>
<dbReference type="GO" id="GO:0000139">
    <property type="term" value="C:Golgi membrane"/>
    <property type="evidence" value="ECO:0007669"/>
    <property type="project" value="TreeGrafter"/>
</dbReference>
<sequence length="143" mass="16316">MPDEASTQLFGLLNQLTEGHQWLFEEFALVPETGWSIDPFGVGSTMPYLLSASGVDKGYVIQRIHFAWKNYLGLIGALDTKWIQDFSTETENYDMPLRIQHSKTYSVGDSCGITPKLCSYYDFINLKNEITFSNIRKRVDVSF</sequence>
<dbReference type="InterPro" id="IPR011330">
    <property type="entry name" value="Glyco_hydro/deAcase_b/a-brl"/>
</dbReference>
<dbReference type="Pfam" id="PF01074">
    <property type="entry name" value="Glyco_hydro_38N"/>
    <property type="match status" value="1"/>
</dbReference>
<dbReference type="EMBL" id="JAPXFL010000007">
    <property type="protein sequence ID" value="KAK9504457.1"/>
    <property type="molecule type" value="Genomic_DNA"/>
</dbReference>
<dbReference type="InterPro" id="IPR050843">
    <property type="entry name" value="Glycosyl_Hydrlase_38"/>
</dbReference>
<dbReference type="Proteomes" id="UP001461498">
    <property type="component" value="Unassembled WGS sequence"/>
</dbReference>
<evidence type="ECO:0000259" key="1">
    <source>
        <dbReference type="Pfam" id="PF01074"/>
    </source>
</evidence>